<keyword evidence="4" id="KW-1185">Reference proteome</keyword>
<proteinExistence type="predicted"/>
<sequence>MRFGLTAVLAAGMAGGVGVAATSGILPIGGDDPNPAASVSAAVTPDRPLVSPSPNGLLGKPTPDGSTGADGSATPQHTPSPGSSEKSGAEAGAWWWKQHAPSTCRDALGGKELEPNRKQALETAAGGLAPDRVRKYCKNVLAGTGATSRDGKKSGKGQEGAGVGGQGEQGGQGNGNGTGNGQGEQGGGRNSGGQGGDDDGNHIAPGEGGSGDGGDVQDTVTPLLPGHVLTTESPAPVPDPTYSAL</sequence>
<keyword evidence="2" id="KW-0732">Signal</keyword>
<gene>
    <name evidence="3" type="ORF">MQP27_33330</name>
</gene>
<evidence type="ECO:0000313" key="4">
    <source>
        <dbReference type="Proteomes" id="UP001165269"/>
    </source>
</evidence>
<feature type="region of interest" description="Disordered" evidence="1">
    <location>
        <begin position="142"/>
        <end position="245"/>
    </location>
</feature>
<evidence type="ECO:0000256" key="1">
    <source>
        <dbReference type="SAM" id="MobiDB-lite"/>
    </source>
</evidence>
<accession>A0ABS9YFH4</accession>
<reference evidence="3" key="1">
    <citation type="submission" date="2022-03" db="EMBL/GenBank/DDBJ databases">
        <title>Streptomyces 7R015 and 7R016 isolated from Barleria lupulina in Thailand.</title>
        <authorList>
            <person name="Kanchanasin P."/>
            <person name="Phongsopitanun W."/>
            <person name="Tanasupawat S."/>
        </authorList>
    </citation>
    <scope>NUCLEOTIDE SEQUENCE</scope>
    <source>
        <strain evidence="3">7R015</strain>
    </source>
</reference>
<feature type="compositionally biased region" description="Gly residues" evidence="1">
    <location>
        <begin position="157"/>
        <end position="195"/>
    </location>
</feature>
<evidence type="ECO:0000313" key="3">
    <source>
        <dbReference type="EMBL" id="MCI3275972.1"/>
    </source>
</evidence>
<dbReference type="EMBL" id="JALDAY010000011">
    <property type="protein sequence ID" value="MCI3275972.1"/>
    <property type="molecule type" value="Genomic_DNA"/>
</dbReference>
<feature type="compositionally biased region" description="Polar residues" evidence="1">
    <location>
        <begin position="73"/>
        <end position="86"/>
    </location>
</feature>
<evidence type="ECO:0000256" key="2">
    <source>
        <dbReference type="SAM" id="SignalP"/>
    </source>
</evidence>
<comment type="caution">
    <text evidence="3">The sequence shown here is derived from an EMBL/GenBank/DDBJ whole genome shotgun (WGS) entry which is preliminary data.</text>
</comment>
<feature type="signal peptide" evidence="2">
    <location>
        <begin position="1"/>
        <end position="20"/>
    </location>
</feature>
<name>A0ABS9YFH4_9ACTN</name>
<feature type="region of interest" description="Disordered" evidence="1">
    <location>
        <begin position="27"/>
        <end position="98"/>
    </location>
</feature>
<dbReference type="RefSeq" id="WP_242771690.1">
    <property type="nucleotide sequence ID" value="NZ_JALDAY010000011.1"/>
</dbReference>
<organism evidence="3 4">
    <name type="scientific">Streptomyces cylindrosporus</name>
    <dbReference type="NCBI Taxonomy" id="2927583"/>
    <lineage>
        <taxon>Bacteria</taxon>
        <taxon>Bacillati</taxon>
        <taxon>Actinomycetota</taxon>
        <taxon>Actinomycetes</taxon>
        <taxon>Kitasatosporales</taxon>
        <taxon>Streptomycetaceae</taxon>
        <taxon>Streptomyces</taxon>
    </lineage>
</organism>
<protein>
    <submittedName>
        <fullName evidence="3">Uncharacterized protein</fullName>
    </submittedName>
</protein>
<dbReference type="Proteomes" id="UP001165269">
    <property type="component" value="Unassembled WGS sequence"/>
</dbReference>
<feature type="chain" id="PRO_5045091048" evidence="2">
    <location>
        <begin position="21"/>
        <end position="245"/>
    </location>
</feature>